<dbReference type="PROSITE" id="PS00639">
    <property type="entry name" value="THIOL_PROTEASE_HIS"/>
    <property type="match status" value="1"/>
</dbReference>
<dbReference type="InterPro" id="IPR013128">
    <property type="entry name" value="Peptidase_C1A"/>
</dbReference>
<keyword evidence="2 11" id="KW-0645">Protease</keyword>
<reference evidence="11" key="1">
    <citation type="submission" date="2019-03" db="EMBL/GenBank/DDBJ databases">
        <title>Improved annotation for the trematode Fasciola hepatica.</title>
        <authorList>
            <person name="Choi Y.-J."/>
            <person name="Martin J."/>
            <person name="Mitreva M."/>
        </authorList>
    </citation>
    <scope>NUCLEOTIDE SEQUENCE [LARGE SCALE GENOMIC DNA]</scope>
</reference>
<name>A0A4E0QZS1_FASHE</name>
<keyword evidence="7" id="KW-1015">Disulfide bond</keyword>
<evidence type="ECO:0000256" key="6">
    <source>
        <dbReference type="ARBA" id="ARBA00023145"/>
    </source>
</evidence>
<protein>
    <recommendedName>
        <fullName evidence="9">Cathepsin B-like cysteine proteinase</fullName>
    </recommendedName>
</protein>
<keyword evidence="4" id="KW-0378">Hydrolase</keyword>
<evidence type="ECO:0000256" key="7">
    <source>
        <dbReference type="ARBA" id="ARBA00023157"/>
    </source>
</evidence>
<dbReference type="SMART" id="SM00645">
    <property type="entry name" value="Pept_C1"/>
    <property type="match status" value="1"/>
</dbReference>
<dbReference type="PANTHER" id="PTHR12411">
    <property type="entry name" value="CYSTEINE PROTEASE FAMILY C1-RELATED"/>
    <property type="match status" value="1"/>
</dbReference>
<dbReference type="PROSITE" id="PS00640">
    <property type="entry name" value="THIOL_PROTEASE_ASN"/>
    <property type="match status" value="1"/>
</dbReference>
<keyword evidence="3" id="KW-0732">Signal</keyword>
<feature type="domain" description="Peptidase C1A papain C-terminal" evidence="10">
    <location>
        <begin position="123"/>
        <end position="373"/>
    </location>
</feature>
<comment type="caution">
    <text evidence="11">The sequence shown here is derived from an EMBL/GenBank/DDBJ whole genome shotgun (WGS) entry which is preliminary data.</text>
</comment>
<dbReference type="Proteomes" id="UP000230066">
    <property type="component" value="Unassembled WGS sequence"/>
</dbReference>
<evidence type="ECO:0000313" key="11">
    <source>
        <dbReference type="EMBL" id="THD19046.1"/>
    </source>
</evidence>
<keyword evidence="12" id="KW-1185">Reference proteome</keyword>
<gene>
    <name evidence="11" type="ORF">D915_010327</name>
</gene>
<dbReference type="InterPro" id="IPR038765">
    <property type="entry name" value="Papain-like_cys_pep_sf"/>
</dbReference>
<evidence type="ECO:0000256" key="1">
    <source>
        <dbReference type="ARBA" id="ARBA00008455"/>
    </source>
</evidence>
<evidence type="ECO:0000256" key="2">
    <source>
        <dbReference type="ARBA" id="ARBA00022670"/>
    </source>
</evidence>
<evidence type="ECO:0000256" key="9">
    <source>
        <dbReference type="ARBA" id="ARBA00073107"/>
    </source>
</evidence>
<evidence type="ECO:0000256" key="5">
    <source>
        <dbReference type="ARBA" id="ARBA00022807"/>
    </source>
</evidence>
<dbReference type="InterPro" id="IPR012599">
    <property type="entry name" value="Propeptide_C1A"/>
</dbReference>
<evidence type="ECO:0000313" key="12">
    <source>
        <dbReference type="Proteomes" id="UP000230066"/>
    </source>
</evidence>
<comment type="function">
    <text evidence="8">Thiol protease. Has a role as a digestive enzyme.</text>
</comment>
<dbReference type="Gene3D" id="3.90.70.10">
    <property type="entry name" value="Cysteine proteinases"/>
    <property type="match status" value="1"/>
</dbReference>
<keyword evidence="6" id="KW-0865">Zymogen</keyword>
<dbReference type="Pfam" id="PF00112">
    <property type="entry name" value="Peptidase_C1"/>
    <property type="match status" value="1"/>
</dbReference>
<dbReference type="InterPro" id="IPR000668">
    <property type="entry name" value="Peptidase_C1A_C"/>
</dbReference>
<dbReference type="AlphaFoldDB" id="A0A4E0QZS1"/>
<dbReference type="InterPro" id="IPR025661">
    <property type="entry name" value="Pept_asp_AS"/>
</dbReference>
<keyword evidence="5" id="KW-0788">Thiol protease</keyword>
<evidence type="ECO:0000256" key="3">
    <source>
        <dbReference type="ARBA" id="ARBA00022729"/>
    </source>
</evidence>
<dbReference type="Pfam" id="PF08127">
    <property type="entry name" value="Propeptide_C1"/>
    <property type="match status" value="1"/>
</dbReference>
<dbReference type="InterPro" id="IPR025660">
    <property type="entry name" value="Pept_his_AS"/>
</dbReference>
<evidence type="ECO:0000259" key="10">
    <source>
        <dbReference type="SMART" id="SM00645"/>
    </source>
</evidence>
<sequence>MLFHSILNFVQLVTRTEQYLSVLVFVYHSSSQTRLVEMSWLLIFAAIVVAQAKPNYKRQFEPFSDELIHYINEESGASWKAAPSTRFNNIDQVKQNLGVLEETPEDRNTQRQTVRYSVSENDLPESFDARQKWANCPSISEIRDQSSCSSCWAVSSASAITDRICIHSNGQKKPRLSAIDIVSCCAYCGYGCNGGIPAMSWDYWTREGVVTGGTLENPTGCLPYPFPKCSHGVVTPGLPPCPRDIYPTPKCEKKCHAGYNKTYEQDKVKGKSNYNVGDREIDIMMEIMKNGPVDGIFYMFEDFLVYKSGIYHYTTGRLVGGHAIRVIGWGVENGVKYWLIANSWNEGWGEKGYFRMRRGNNECGIEARINAGLP</sequence>
<evidence type="ECO:0000256" key="8">
    <source>
        <dbReference type="ARBA" id="ARBA00055576"/>
    </source>
</evidence>
<accession>A0A4E0QZS1</accession>
<evidence type="ECO:0000256" key="4">
    <source>
        <dbReference type="ARBA" id="ARBA00022801"/>
    </source>
</evidence>
<dbReference type="GO" id="GO:0006508">
    <property type="term" value="P:proteolysis"/>
    <property type="evidence" value="ECO:0007669"/>
    <property type="project" value="UniProtKB-KW"/>
</dbReference>
<organism evidence="11 12">
    <name type="scientific">Fasciola hepatica</name>
    <name type="common">Liver fluke</name>
    <dbReference type="NCBI Taxonomy" id="6192"/>
    <lineage>
        <taxon>Eukaryota</taxon>
        <taxon>Metazoa</taxon>
        <taxon>Spiralia</taxon>
        <taxon>Lophotrochozoa</taxon>
        <taxon>Platyhelminthes</taxon>
        <taxon>Trematoda</taxon>
        <taxon>Digenea</taxon>
        <taxon>Plagiorchiida</taxon>
        <taxon>Echinostomata</taxon>
        <taxon>Echinostomatoidea</taxon>
        <taxon>Fasciolidae</taxon>
        <taxon>Fasciola</taxon>
    </lineage>
</organism>
<comment type="similarity">
    <text evidence="1">Belongs to the peptidase C1 family.</text>
</comment>
<dbReference type="CDD" id="cd02620">
    <property type="entry name" value="Peptidase_C1A_CathepsinB"/>
    <property type="match status" value="1"/>
</dbReference>
<dbReference type="FunFam" id="3.90.70.10:FF:000031">
    <property type="entry name" value="Cathepsin B"/>
    <property type="match status" value="1"/>
</dbReference>
<dbReference type="PRINTS" id="PR00705">
    <property type="entry name" value="PAPAIN"/>
</dbReference>
<dbReference type="SUPFAM" id="SSF54001">
    <property type="entry name" value="Cysteine proteinases"/>
    <property type="match status" value="1"/>
</dbReference>
<dbReference type="EMBL" id="JXXN02007569">
    <property type="protein sequence ID" value="THD19046.1"/>
    <property type="molecule type" value="Genomic_DNA"/>
</dbReference>
<dbReference type="GO" id="GO:0004197">
    <property type="term" value="F:cysteine-type endopeptidase activity"/>
    <property type="evidence" value="ECO:0007669"/>
    <property type="project" value="InterPro"/>
</dbReference>
<proteinExistence type="inferred from homology"/>